<feature type="region of interest" description="Disordered" evidence="1">
    <location>
        <begin position="65"/>
        <end position="84"/>
    </location>
</feature>
<name>A0ABR0G2V0_9PEZI</name>
<dbReference type="Gene3D" id="3.30.559.30">
    <property type="entry name" value="Nonribosomal peptide synthetase, condensation domain"/>
    <property type="match status" value="1"/>
</dbReference>
<keyword evidence="3" id="KW-1185">Reference proteome</keyword>
<reference evidence="2 3" key="1">
    <citation type="journal article" date="2023" name="bioRxiv">
        <title>High-quality genome assemblies of four members of thePodospora anserinaspecies complex.</title>
        <authorList>
            <person name="Ament-Velasquez S.L."/>
            <person name="Vogan A.A."/>
            <person name="Wallerman O."/>
            <person name="Hartmann F."/>
            <person name="Gautier V."/>
            <person name="Silar P."/>
            <person name="Giraud T."/>
            <person name="Johannesson H."/>
        </authorList>
    </citation>
    <scope>NUCLEOTIDE SEQUENCE [LARGE SCALE GENOMIC DNA]</scope>
    <source>
        <strain evidence="2 3">CBS 415.72m</strain>
    </source>
</reference>
<comment type="caution">
    <text evidence="2">The sequence shown here is derived from an EMBL/GenBank/DDBJ whole genome shotgun (WGS) entry which is preliminary data.</text>
</comment>
<dbReference type="Proteomes" id="UP001323405">
    <property type="component" value="Unassembled WGS sequence"/>
</dbReference>
<protein>
    <submittedName>
        <fullName evidence="2">Uncharacterized protein</fullName>
    </submittedName>
</protein>
<dbReference type="Gene3D" id="3.30.559.10">
    <property type="entry name" value="Chloramphenicol acetyltransferase-like domain"/>
    <property type="match status" value="1"/>
</dbReference>
<proteinExistence type="predicted"/>
<dbReference type="GeneID" id="87913060"/>
<gene>
    <name evidence="2" type="ORF">QC762_703000</name>
</gene>
<dbReference type="EMBL" id="JAFFHA010000009">
    <property type="protein sequence ID" value="KAK4650032.1"/>
    <property type="molecule type" value="Genomic_DNA"/>
</dbReference>
<dbReference type="RefSeq" id="XP_062739007.1">
    <property type="nucleotide sequence ID" value="XM_062893153.1"/>
</dbReference>
<dbReference type="PANTHER" id="PTHR42034:SF1">
    <property type="entry name" value="CONDENSATION DOMAIN-CONTAINING PROTEIN"/>
    <property type="match status" value="1"/>
</dbReference>
<sequence>MEDKGQGAHLSGLPTWDDPQISSVSCLRFPADLVGFMAGITGSNVPKWLNFGGQWVSRFNGMAKSRRPAPTTATLPRDHDHKSAPFPDLFPTYTLRCCSSCSNGGNQDRDDQDKRARCCPHERDWMKCPSSDTPQATTMTSPSVYDNFVWREISPGIWQRDADEAEVFYSSLVKQYAGSGRMHFAITGHVSLTIPVLEGQDATAVAPRFDAALQAAWLRLRHQLPSIGAQVHFDSHEQKWKKTYTILPDDGARAAWLDKTFHFITNGQTGVEWANSDPPAPELATLFVVAVPTSPNSGVRRDIVLRSPHDIIDGIGTLQLLNAFVHHASQAMGECSTMQLAIFDGSETARLSPPYRVAAAVPPVPTPEQKAKQAALQEANNAPQDLAVRSIGIPYRQGAHLPGKHQRVAHTISADRVSSLLAALKAIGATPTHAFHAAIAMVVRDLHTESLSAPPDAGALVKYINYILRNERQNCQPPFNGPHHAAAVYHSVSGAKLAVTMPATVFTDASKRDDEFLDILAQMRQFYHSVRDDKDHFALAPYIWTAATPSLPLPQSENDKWDIPVPSPNSKPSVSISSMGLIDKLIVSRVGEVEVHNPWVTGEELGTGLGLFLGTFRGEMELSAAFNEAWHTAEEVHGFLDRCERIVFGWVDRR</sequence>
<organism evidence="2 3">
    <name type="scientific">Podospora pseudocomata</name>
    <dbReference type="NCBI Taxonomy" id="2093779"/>
    <lineage>
        <taxon>Eukaryota</taxon>
        <taxon>Fungi</taxon>
        <taxon>Dikarya</taxon>
        <taxon>Ascomycota</taxon>
        <taxon>Pezizomycotina</taxon>
        <taxon>Sordariomycetes</taxon>
        <taxon>Sordariomycetidae</taxon>
        <taxon>Sordariales</taxon>
        <taxon>Podosporaceae</taxon>
        <taxon>Podospora</taxon>
    </lineage>
</organism>
<evidence type="ECO:0000313" key="3">
    <source>
        <dbReference type="Proteomes" id="UP001323405"/>
    </source>
</evidence>
<dbReference type="InterPro" id="IPR023213">
    <property type="entry name" value="CAT-like_dom_sf"/>
</dbReference>
<dbReference type="PANTHER" id="PTHR42034">
    <property type="entry name" value="CHROMOSOME 7, WHOLE GENOME SHOTGUN SEQUENCE-RELATED"/>
    <property type="match status" value="1"/>
</dbReference>
<evidence type="ECO:0000313" key="2">
    <source>
        <dbReference type="EMBL" id="KAK4650032.1"/>
    </source>
</evidence>
<evidence type="ECO:0000256" key="1">
    <source>
        <dbReference type="SAM" id="MobiDB-lite"/>
    </source>
</evidence>
<accession>A0ABR0G2V0</accession>